<sequence length="1342" mass="149099">MRMPKNNKNTVFILLFFFLFTTGFTVFAQKFERIETAAGLGIMKENNGTAVADYDGDGDLDLFIVAKNKDDSKDEKTHSRLFRNDNNGAFTDVTNAAGLANLFPNEDPTGPNPALDGVKYAVSWGDYDNDGFPDLFFTHLYKVQLFRNNGNGTFTDKTIQAGLVKTNNCWNTAATWFDFNKDGFLDIYIGNWEQCDYNTFYINNGNGTFSNATNKVNGTVKNKRTYMGFPFDVNADGWMDLYVTNDNKVPNDLYLNIDGNSSVEDAKKYGLDNSGTDMGIGIGDYNNDGNFDFFISNINNNVFLKNNGSNTFSNIAIEKNMFNTGWSWDNIFADFDLDGDEDLFIVNGFSLTGPQKNRYFKNLFNEGKDSFIDASDEVGLGDSTIGTSACAFDFDNDGDLDVYVSNNDRASYFYTNPTIKTNQTNTAKWFKIALQGTKSNRDAIGTTITVSTDVGSFHRYYTGLGFLSQSLKPAHFGLGKATKINEVTIKWPSGLVEKYQNFETNTFIKFTEASGFKKVDVQPVNYIFGCTDPKSCTYNPMATKDDGSCVYLTATSIVGPTTSGYNNEDNYTYTLPLNHQISWTVEGGEIIEGKGTSSIKIKWGLESAGKITALVSNGSCNSTLSELKVQLQLNKVSKNISVARIWNEALLEAIRKDFARPTVHARNLFHTAVALYDSWAIYDPNAKPYLIGNTLHNFVSELKDFKPLEDAKPSSEKAMSYAAYRLLTHRFKNSPGSAKSLERFNLIMSQLGYDMNFTATNYESGDAAALGNYIGQTLIDYGLADGSNEANKYVNTFYKPINPSLNVRVTGGKTGMVDPNRWQPLSFDTFIDQSGNIIPGSTPEFLSPEWGRVFPFALTDDVKSILVRDSNKFEVYHNLPSPPQLSLSSKTASSDQYKWNFSLVSYWSSHLDPNDGVMLDISPKNQGNTDLKLIPKDFSDYSKFYKVFEGGDTSKGHTLNPATGKPYESQIVPRGDYTRVLAEFWADGPNSETPPGHWFTILNYVHDHPLFTKKWNGKGSELTPLEWDVKSYFVLAGALHDVAITVWSIKGWHDYVRPISAIRYMAELGQSTDATLPNYHIGGIPLAPGFVEIVKAGDALSGAKNEHIGKIKVYAWRGHDYIKNATTDMAGVGWILAENWWPYQRPSFVTPPFAGYISGHSTFSRAAAEVLTLLTGDAFFPGGMGEFKAPKNDFLVFEKGPSVDVTLQWATYRDASDQTSLSRIWGGIHPPADDLPGRLLGEKIGIDAYNFAMPYFSSNAVINSSNEITIYPNPAIHKEVNVSNTKASDEFLLFDLSGKSFSLTEKIFNESTAITLLKLPQAITSGIYVLKVNDRAKLLFVK</sequence>
<evidence type="ECO:0000259" key="2">
    <source>
        <dbReference type="Pfam" id="PF07593"/>
    </source>
</evidence>
<dbReference type="EMBL" id="CP037933">
    <property type="protein sequence ID" value="QBN19534.1"/>
    <property type="molecule type" value="Genomic_DNA"/>
</dbReference>
<dbReference type="KEGG" id="fnk:E1750_12240"/>
<organism evidence="4 5">
    <name type="scientific">Flavobacterium nackdongense</name>
    <dbReference type="NCBI Taxonomy" id="2547394"/>
    <lineage>
        <taxon>Bacteria</taxon>
        <taxon>Pseudomonadati</taxon>
        <taxon>Bacteroidota</taxon>
        <taxon>Flavobacteriia</taxon>
        <taxon>Flavobacteriales</taxon>
        <taxon>Flavobacteriaceae</taxon>
        <taxon>Flavobacterium</taxon>
    </lineage>
</organism>
<dbReference type="CDD" id="cd03398">
    <property type="entry name" value="PAP2_haloperoxidase"/>
    <property type="match status" value="1"/>
</dbReference>
<dbReference type="InterPro" id="IPR049283">
    <property type="entry name" value="DUF6851"/>
</dbReference>
<dbReference type="InterPro" id="IPR028994">
    <property type="entry name" value="Integrin_alpha_N"/>
</dbReference>
<proteinExistence type="predicted"/>
<dbReference type="Gene3D" id="1.10.606.10">
    <property type="entry name" value="Vanadium-containing Chloroperoxidase, domain 2"/>
    <property type="match status" value="1"/>
</dbReference>
<dbReference type="InterPro" id="IPR027039">
    <property type="entry name" value="Crtac1"/>
</dbReference>
<dbReference type="InterPro" id="IPR036938">
    <property type="entry name" value="PAP2/HPO_sf"/>
</dbReference>
<evidence type="ECO:0000259" key="3">
    <source>
        <dbReference type="Pfam" id="PF21167"/>
    </source>
</evidence>
<name>A0A4P6YF69_9FLAO</name>
<dbReference type="Proteomes" id="UP000291124">
    <property type="component" value="Chromosome"/>
</dbReference>
<dbReference type="SUPFAM" id="SSF48317">
    <property type="entry name" value="Acid phosphatase/Vanadium-dependent haloperoxidase"/>
    <property type="match status" value="1"/>
</dbReference>
<dbReference type="SUPFAM" id="SSF69318">
    <property type="entry name" value="Integrin alpha N-terminal domain"/>
    <property type="match status" value="1"/>
</dbReference>
<keyword evidence="5" id="KW-1185">Reference proteome</keyword>
<feature type="domain" description="DUF6851" evidence="3">
    <location>
        <begin position="672"/>
        <end position="824"/>
    </location>
</feature>
<protein>
    <submittedName>
        <fullName evidence="4">T9SS type A sorting domain-containing protein</fullName>
    </submittedName>
</protein>
<evidence type="ECO:0000313" key="5">
    <source>
        <dbReference type="Proteomes" id="UP000291124"/>
    </source>
</evidence>
<dbReference type="Pfam" id="PF21167">
    <property type="entry name" value="DUF6851"/>
    <property type="match status" value="1"/>
</dbReference>
<dbReference type="InterPro" id="IPR011519">
    <property type="entry name" value="UnbV_ASPIC"/>
</dbReference>
<dbReference type="Gene3D" id="2.130.10.130">
    <property type="entry name" value="Integrin alpha, N-terminal"/>
    <property type="match status" value="2"/>
</dbReference>
<evidence type="ECO:0000256" key="1">
    <source>
        <dbReference type="ARBA" id="ARBA00022729"/>
    </source>
</evidence>
<dbReference type="GO" id="GO:0004601">
    <property type="term" value="F:peroxidase activity"/>
    <property type="evidence" value="ECO:0007669"/>
    <property type="project" value="InterPro"/>
</dbReference>
<keyword evidence="1" id="KW-0732">Signal</keyword>
<dbReference type="Pfam" id="PF07593">
    <property type="entry name" value="UnbV_ASPIC"/>
    <property type="match status" value="1"/>
</dbReference>
<feature type="domain" description="ASPIC/UnbV" evidence="2">
    <location>
        <begin position="443"/>
        <end position="507"/>
    </location>
</feature>
<evidence type="ECO:0000313" key="4">
    <source>
        <dbReference type="EMBL" id="QBN19534.1"/>
    </source>
</evidence>
<reference evidence="5" key="1">
    <citation type="submission" date="2019-03" db="EMBL/GenBank/DDBJ databases">
        <title>Flavobacterium sp.</title>
        <authorList>
            <person name="Kim H."/>
        </authorList>
    </citation>
    <scope>NUCLEOTIDE SEQUENCE [LARGE SCALE GENOMIC DNA]</scope>
    <source>
        <strain evidence="5">GS13</strain>
    </source>
</reference>
<dbReference type="PANTHER" id="PTHR16026:SF0">
    <property type="entry name" value="CARTILAGE ACIDIC PROTEIN 1"/>
    <property type="match status" value="1"/>
</dbReference>
<gene>
    <name evidence="4" type="ORF">E1750_12240</name>
</gene>
<dbReference type="InterPro" id="IPR013517">
    <property type="entry name" value="FG-GAP"/>
</dbReference>
<dbReference type="NCBIfam" id="TIGR04183">
    <property type="entry name" value="Por_Secre_tail"/>
    <property type="match status" value="1"/>
</dbReference>
<accession>A0A4P6YF69</accession>
<dbReference type="Pfam" id="PF13517">
    <property type="entry name" value="FG-GAP_3"/>
    <property type="match status" value="2"/>
</dbReference>
<dbReference type="PANTHER" id="PTHR16026">
    <property type="entry name" value="CARTILAGE ACIDIC PROTEIN 1"/>
    <property type="match status" value="1"/>
</dbReference>
<dbReference type="InterPro" id="IPR026444">
    <property type="entry name" value="Secre_tail"/>
</dbReference>
<dbReference type="InterPro" id="IPR016119">
    <property type="entry name" value="Br/Cl_peroxidase_C"/>
</dbReference>
<dbReference type="OrthoDB" id="9780455at2"/>